<evidence type="ECO:0000313" key="2">
    <source>
        <dbReference type="Proteomes" id="UP000774130"/>
    </source>
</evidence>
<dbReference type="NCBIfam" id="NF033831">
    <property type="entry name" value="sce7725_fam"/>
    <property type="match status" value="1"/>
</dbReference>
<organism evidence="1 2">
    <name type="scientific">Enterococcus alishanensis</name>
    <dbReference type="NCBI Taxonomy" id="1303817"/>
    <lineage>
        <taxon>Bacteria</taxon>
        <taxon>Bacillati</taxon>
        <taxon>Bacillota</taxon>
        <taxon>Bacilli</taxon>
        <taxon>Lactobacillales</taxon>
        <taxon>Enterococcaceae</taxon>
        <taxon>Enterococcus</taxon>
    </lineage>
</organism>
<gene>
    <name evidence="1" type="ORF">KUA55_06125</name>
</gene>
<reference evidence="1 2" key="1">
    <citation type="submission" date="2021-06" db="EMBL/GenBank/DDBJ databases">
        <title>Enterococcus alishanensis sp. nov., a novel lactic acid bacterium isolated from fresh coffee beans.</title>
        <authorList>
            <person name="Chen Y.-S."/>
        </authorList>
    </citation>
    <scope>NUCLEOTIDE SEQUENCE [LARGE SCALE GENOMIC DNA]</scope>
    <source>
        <strain evidence="1 2">ALS3</strain>
    </source>
</reference>
<evidence type="ECO:0000313" key="1">
    <source>
        <dbReference type="EMBL" id="MBV7390251.1"/>
    </source>
</evidence>
<comment type="caution">
    <text evidence="1">The sequence shown here is derived from an EMBL/GenBank/DDBJ whole genome shotgun (WGS) entry which is preliminary data.</text>
</comment>
<dbReference type="InterPro" id="IPR047727">
    <property type="entry name" value="Sce7725-like"/>
</dbReference>
<dbReference type="EMBL" id="JAHUZB010000002">
    <property type="protein sequence ID" value="MBV7390251.1"/>
    <property type="molecule type" value="Genomic_DNA"/>
</dbReference>
<proteinExistence type="predicted"/>
<sequence>MYYPYFRGKQFDLLALSTLVKEQRWSKKIIPIIEPVRDSATLKKTIELFQKEKLQLYIIENPQVGRFKFFEAKQHPWQLKADTSIYSAEIITNQKLDQTSLAIFNEQSTRDQNLLNSNQFALLPNQGRFRILPFQKKIILDDAFIARKKIETYGNHDDDFFSDQHLYYQTDGFAGFSDYTIESSRYFDKGGPSRAIAIHVTYFDAYLNLRVKHFVSDTNDSTKDQALKFFEAAEKMLEWYDRNQDQLLLTLGMTELINYLKTKKFPGLGTIKKWSLAHHLELLGAYLNEGNHYLKGWKKYGIQG</sequence>
<dbReference type="Proteomes" id="UP000774130">
    <property type="component" value="Unassembled WGS sequence"/>
</dbReference>
<name>A0ABS6TBI1_9ENTE</name>
<keyword evidence="2" id="KW-1185">Reference proteome</keyword>
<protein>
    <submittedName>
        <fullName evidence="1">Sce7725 family protein</fullName>
    </submittedName>
</protein>
<accession>A0ABS6TBI1</accession>